<dbReference type="Proteomes" id="UP000004956">
    <property type="component" value="Unassembled WGS sequence"/>
</dbReference>
<dbReference type="EMBL" id="AFBQ01000073">
    <property type="protein sequence ID" value="EHY32018.1"/>
    <property type="molecule type" value="Genomic_DNA"/>
</dbReference>
<evidence type="ECO:0000313" key="2">
    <source>
        <dbReference type="Proteomes" id="UP000004956"/>
    </source>
</evidence>
<dbReference type="AlphaFoldDB" id="H3KCZ6"/>
<dbReference type="RefSeq" id="WP_008541185.1">
    <property type="nucleotide sequence ID" value="NZ_JH604896.1"/>
</dbReference>
<gene>
    <name evidence="1" type="ORF">HMPREF9440_00600</name>
</gene>
<dbReference type="HOGENOM" id="CLU_165557_0_0_4"/>
<accession>H3KCZ6</accession>
<dbReference type="OrthoDB" id="9156801at2"/>
<keyword evidence="2" id="KW-1185">Reference proteome</keyword>
<proteinExistence type="predicted"/>
<protein>
    <submittedName>
        <fullName evidence="1">Uncharacterized protein</fullName>
    </submittedName>
</protein>
<organism evidence="1 2">
    <name type="scientific">Sutterella parvirubra YIT 11816</name>
    <dbReference type="NCBI Taxonomy" id="762967"/>
    <lineage>
        <taxon>Bacteria</taxon>
        <taxon>Pseudomonadati</taxon>
        <taxon>Pseudomonadota</taxon>
        <taxon>Betaproteobacteria</taxon>
        <taxon>Burkholderiales</taxon>
        <taxon>Sutterellaceae</taxon>
        <taxon>Sutterella</taxon>
    </lineage>
</organism>
<sequence length="104" mass="11798">MATKKEAPAKTTEAPKGPFVHQLQLYLVGGQQFTVNEVTDTVDMPRNVIAFVNAWREKKDVWHSPNNDPRFGVRVRDVSMYEYRVGRPAPAQQAEAAKKEEKAE</sequence>
<dbReference type="STRING" id="762967.HMPREF9440_00600"/>
<reference evidence="1 2" key="1">
    <citation type="submission" date="2011-11" db="EMBL/GenBank/DDBJ databases">
        <authorList>
            <person name="Weinstock G."/>
            <person name="Sodergren E."/>
            <person name="Clifton S."/>
            <person name="Fulton L."/>
            <person name="Fulton B."/>
            <person name="Courtney L."/>
            <person name="Fronick C."/>
            <person name="Harrison M."/>
            <person name="Strong C."/>
            <person name="Farmer C."/>
            <person name="Delahaunty K."/>
            <person name="Markovic C."/>
            <person name="Hall O."/>
            <person name="Minx P."/>
            <person name="Tomlinson C."/>
            <person name="Mitreva M."/>
            <person name="Hou S."/>
            <person name="Chen J."/>
            <person name="Wollam A."/>
            <person name="Pepin K.H."/>
            <person name="Johnson M."/>
            <person name="Bhonagiri V."/>
            <person name="Zhang X."/>
            <person name="Suruliraj S."/>
            <person name="Warren W."/>
            <person name="Chinwalla A."/>
            <person name="Mardis E.R."/>
            <person name="Wilson R.K."/>
        </authorList>
    </citation>
    <scope>NUCLEOTIDE SEQUENCE [LARGE SCALE GENOMIC DNA]</scope>
    <source>
        <strain evidence="1 2">YIT 11816</strain>
    </source>
</reference>
<dbReference type="PATRIC" id="fig|762967.3.peg.492"/>
<evidence type="ECO:0000313" key="1">
    <source>
        <dbReference type="EMBL" id="EHY32018.1"/>
    </source>
</evidence>
<name>H3KCZ6_9BURK</name>
<comment type="caution">
    <text evidence="1">The sequence shown here is derived from an EMBL/GenBank/DDBJ whole genome shotgun (WGS) entry which is preliminary data.</text>
</comment>